<dbReference type="AlphaFoldDB" id="A0AA44F3S3"/>
<evidence type="ECO:0000256" key="1">
    <source>
        <dbReference type="SAM" id="SignalP"/>
    </source>
</evidence>
<dbReference type="Gene3D" id="3.10.450.40">
    <property type="match status" value="1"/>
</dbReference>
<evidence type="ECO:0000259" key="2">
    <source>
        <dbReference type="Pfam" id="PF03413"/>
    </source>
</evidence>
<accession>A0AA44F3S3</accession>
<feature type="chain" id="PRO_5041278948" description="PepSY domain-containing protein" evidence="1">
    <location>
        <begin position="20"/>
        <end position="117"/>
    </location>
</feature>
<keyword evidence="1" id="KW-0732">Signal</keyword>
<feature type="domain" description="PepSY" evidence="2">
    <location>
        <begin position="47"/>
        <end position="101"/>
    </location>
</feature>
<comment type="caution">
    <text evidence="3">The sequence shown here is derived from an EMBL/GenBank/DDBJ whole genome shotgun (WGS) entry which is preliminary data.</text>
</comment>
<dbReference type="InterPro" id="IPR025711">
    <property type="entry name" value="PepSY"/>
</dbReference>
<evidence type="ECO:0000313" key="4">
    <source>
        <dbReference type="Proteomes" id="UP000702952"/>
    </source>
</evidence>
<feature type="signal peptide" evidence="1">
    <location>
        <begin position="1"/>
        <end position="19"/>
    </location>
</feature>
<sequence>MSAAMAVFLVTSAAGAALAAPSTPCESKEQKNGQDDAAEFSRLGSAKLTLADAIGAAEQNVGGQAVNAGLEGGKGPTIFEVEVMTADGSKTVSVDGLSGAVSAVADKQDDGEGEDKD</sequence>
<dbReference type="EMBL" id="JAAMAY010000021">
    <property type="protein sequence ID" value="NTC29026.1"/>
    <property type="molecule type" value="Genomic_DNA"/>
</dbReference>
<reference evidence="3" key="1">
    <citation type="journal article" date="2020" name="Science">
        <title>Unexpected conservation and global transmission of agrobacterial virulence plasmids.</title>
        <authorList>
            <person name="Weisberg A.J."/>
            <person name="Davis E.W. 2nd"/>
            <person name="Tabima J."/>
            <person name="Belcher M.S."/>
            <person name="Miller M."/>
            <person name="Kuo C.H."/>
            <person name="Loper J.E."/>
            <person name="Grunwald N.J."/>
            <person name="Putnam M.L."/>
            <person name="Chang J.H."/>
        </authorList>
    </citation>
    <scope>NUCLEOTIDE SEQUENCE</scope>
    <source>
        <strain evidence="3">17-1853-1a</strain>
    </source>
</reference>
<protein>
    <recommendedName>
        <fullName evidence="2">PepSY domain-containing protein</fullName>
    </recommendedName>
</protein>
<dbReference type="Pfam" id="PF03413">
    <property type="entry name" value="PepSY"/>
    <property type="match status" value="1"/>
</dbReference>
<proteinExistence type="predicted"/>
<dbReference type="RefSeq" id="WP_065660646.1">
    <property type="nucleotide sequence ID" value="NZ_JAAMBE010000024.1"/>
</dbReference>
<evidence type="ECO:0000313" key="3">
    <source>
        <dbReference type="EMBL" id="NTC29026.1"/>
    </source>
</evidence>
<dbReference type="Proteomes" id="UP000702952">
    <property type="component" value="Unassembled WGS sequence"/>
</dbReference>
<gene>
    <name evidence="3" type="ORF">G6M46_12725</name>
</gene>
<name>A0AA44F3S3_AGRTU</name>
<organism evidence="3 4">
    <name type="scientific">Agrobacterium tumefaciens</name>
    <dbReference type="NCBI Taxonomy" id="358"/>
    <lineage>
        <taxon>Bacteria</taxon>
        <taxon>Pseudomonadati</taxon>
        <taxon>Pseudomonadota</taxon>
        <taxon>Alphaproteobacteria</taxon>
        <taxon>Hyphomicrobiales</taxon>
        <taxon>Rhizobiaceae</taxon>
        <taxon>Rhizobium/Agrobacterium group</taxon>
        <taxon>Agrobacterium</taxon>
        <taxon>Agrobacterium tumefaciens complex</taxon>
    </lineage>
</organism>